<dbReference type="GO" id="GO:0000981">
    <property type="term" value="F:DNA-binding transcription factor activity, RNA polymerase II-specific"/>
    <property type="evidence" value="ECO:0000318"/>
    <property type="project" value="GO_Central"/>
</dbReference>
<dbReference type="GO" id="GO:0045944">
    <property type="term" value="P:positive regulation of transcription by RNA polymerase II"/>
    <property type="evidence" value="ECO:0007669"/>
    <property type="project" value="InterPro"/>
</dbReference>
<dbReference type="KEGG" id="mus:103993829"/>
<organism evidence="9 10">
    <name type="scientific">Musa acuminata subsp. malaccensis</name>
    <name type="common">Wild banana</name>
    <name type="synonym">Musa malaccensis</name>
    <dbReference type="NCBI Taxonomy" id="214687"/>
    <lineage>
        <taxon>Eukaryota</taxon>
        <taxon>Viridiplantae</taxon>
        <taxon>Streptophyta</taxon>
        <taxon>Embryophyta</taxon>
        <taxon>Tracheophyta</taxon>
        <taxon>Spermatophyta</taxon>
        <taxon>Magnoliopsida</taxon>
        <taxon>Liliopsida</taxon>
        <taxon>Zingiberales</taxon>
        <taxon>Musaceae</taxon>
        <taxon>Musa</taxon>
    </lineage>
</organism>
<dbReference type="SUPFAM" id="SSF55455">
    <property type="entry name" value="SRF-like"/>
    <property type="match status" value="1"/>
</dbReference>
<dbReference type="FunFam" id="3.40.1810.10:FF:000006">
    <property type="entry name" value="Agamous-like MADS-box protein AGL62"/>
    <property type="match status" value="1"/>
</dbReference>
<reference evidence="8" key="1">
    <citation type="submission" date="2021-03" db="EMBL/GenBank/DDBJ databases">
        <authorList>
            <consortium name="Genoscope - CEA"/>
            <person name="William W."/>
        </authorList>
    </citation>
    <scope>NUCLEOTIDE SEQUENCE</scope>
    <source>
        <strain evidence="8">Doubled-haploid Pahang</strain>
    </source>
</reference>
<dbReference type="InterPro" id="IPR002100">
    <property type="entry name" value="TF_MADSbox"/>
</dbReference>
<keyword evidence="10" id="KW-1185">Reference proteome</keyword>
<feature type="coiled-coil region" evidence="6">
    <location>
        <begin position="104"/>
        <end position="165"/>
    </location>
</feature>
<dbReference type="PRINTS" id="PR00404">
    <property type="entry name" value="MADSDOMAIN"/>
</dbReference>
<evidence type="ECO:0000313" key="9">
    <source>
        <dbReference type="EnsemblPlants" id="Ma08_p04740.1"/>
    </source>
</evidence>
<evidence type="ECO:0000256" key="5">
    <source>
        <dbReference type="ARBA" id="ARBA00023242"/>
    </source>
</evidence>
<dbReference type="AlphaFoldDB" id="A0A804K2Y4"/>
<accession>A0A804K2Y4</accession>
<evidence type="ECO:0000313" key="10">
    <source>
        <dbReference type="Proteomes" id="UP000012960"/>
    </source>
</evidence>
<proteinExistence type="predicted"/>
<dbReference type="InterPro" id="IPR036879">
    <property type="entry name" value="TF_MADSbox_sf"/>
</dbReference>
<dbReference type="CDD" id="cd00265">
    <property type="entry name" value="MADS_MEF2_like"/>
    <property type="match status" value="1"/>
</dbReference>
<dbReference type="EMBL" id="HG996472">
    <property type="protein sequence ID" value="CAG1830590.1"/>
    <property type="molecule type" value="Genomic_DNA"/>
</dbReference>
<dbReference type="FunCoup" id="A0A804K2Y4">
    <property type="interactions" value="59"/>
</dbReference>
<dbReference type="InParanoid" id="A0A804K2Y4"/>
<dbReference type="GO" id="GO:0005634">
    <property type="term" value="C:nucleus"/>
    <property type="evidence" value="ECO:0007669"/>
    <property type="project" value="UniProtKB-SubCell"/>
</dbReference>
<dbReference type="Pfam" id="PF00319">
    <property type="entry name" value="SRF-TF"/>
    <property type="match status" value="1"/>
</dbReference>
<comment type="subcellular location">
    <subcellularLocation>
        <location evidence="1">Nucleus</location>
    </subcellularLocation>
</comment>
<keyword evidence="6" id="KW-0175">Coiled coil</keyword>
<keyword evidence="3" id="KW-0238">DNA-binding</keyword>
<dbReference type="PANTHER" id="PTHR11945:SF629">
    <property type="entry name" value="OS02G0164450 PROTEIN"/>
    <property type="match status" value="1"/>
</dbReference>
<dbReference type="GO" id="GO:0000978">
    <property type="term" value="F:RNA polymerase II cis-regulatory region sequence-specific DNA binding"/>
    <property type="evidence" value="ECO:0000318"/>
    <property type="project" value="GO_Central"/>
</dbReference>
<name>A0A804K2Y4_MUSAM</name>
<dbReference type="Gene3D" id="3.40.1810.10">
    <property type="entry name" value="Transcription factor, MADS-box"/>
    <property type="match status" value="1"/>
</dbReference>
<dbReference type="EnsemblPlants" id="Ma08_t04740.1">
    <property type="protein sequence ID" value="Ma08_p04740.1"/>
    <property type="gene ID" value="Ma08_g04740"/>
</dbReference>
<evidence type="ECO:0000313" key="8">
    <source>
        <dbReference type="EMBL" id="CAG1830590.1"/>
    </source>
</evidence>
<evidence type="ECO:0000256" key="1">
    <source>
        <dbReference type="ARBA" id="ARBA00004123"/>
    </source>
</evidence>
<feature type="domain" description="MADS-box" evidence="7">
    <location>
        <begin position="8"/>
        <end position="68"/>
    </location>
</feature>
<keyword evidence="2" id="KW-0805">Transcription regulation</keyword>
<gene>
    <name evidence="8" type="ORF">GSMUA_338440.1</name>
</gene>
<sequence>MVRRKPSMGRQKIEIKRIQNEEARQVCFSKRRSGLFKKASELTILCGAELGVVVFSPAGKVFSFGHPTVDAVVDRFFAGHPHPQAAESRREAAVCELNRRCMELHDLAEAEKKKRNALEKAMKKVQAAEQLYWDADVESLDMEELQEFERRLVELRNNVARRADQLLQQSFVPKQQFPDDAVAMQGALAVKNEGDMRPSPLAGIFGYGHGFSGSM</sequence>
<dbReference type="Gramene" id="Ma08_t04740.1">
    <property type="protein sequence ID" value="Ma08_p04740.1"/>
    <property type="gene ID" value="Ma08_g04740"/>
</dbReference>
<evidence type="ECO:0000259" key="7">
    <source>
        <dbReference type="PROSITE" id="PS50066"/>
    </source>
</evidence>
<reference evidence="9" key="2">
    <citation type="submission" date="2021-05" db="UniProtKB">
        <authorList>
            <consortium name="EnsemblPlants"/>
        </authorList>
    </citation>
    <scope>IDENTIFICATION</scope>
    <source>
        <strain evidence="9">subsp. malaccensis</strain>
    </source>
</reference>
<keyword evidence="4" id="KW-0804">Transcription</keyword>
<evidence type="ECO:0000256" key="3">
    <source>
        <dbReference type="ARBA" id="ARBA00023125"/>
    </source>
</evidence>
<evidence type="ECO:0000256" key="2">
    <source>
        <dbReference type="ARBA" id="ARBA00023015"/>
    </source>
</evidence>
<dbReference type="Proteomes" id="UP000012960">
    <property type="component" value="Unplaced"/>
</dbReference>
<evidence type="ECO:0000256" key="6">
    <source>
        <dbReference type="SAM" id="Coils"/>
    </source>
</evidence>
<keyword evidence="5" id="KW-0539">Nucleus</keyword>
<evidence type="ECO:0000256" key="4">
    <source>
        <dbReference type="ARBA" id="ARBA00023163"/>
    </source>
</evidence>
<dbReference type="GO" id="GO:0006357">
    <property type="term" value="P:regulation of transcription by RNA polymerase II"/>
    <property type="evidence" value="ECO:0000318"/>
    <property type="project" value="GO_Central"/>
</dbReference>
<dbReference type="Gene3D" id="6.10.140.920">
    <property type="match status" value="1"/>
</dbReference>
<dbReference type="OrthoDB" id="1390705at2759"/>
<dbReference type="InterPro" id="IPR033896">
    <property type="entry name" value="MEF2-like_N"/>
</dbReference>
<dbReference type="SMART" id="SM00432">
    <property type="entry name" value="MADS"/>
    <property type="match status" value="1"/>
</dbReference>
<dbReference type="PANTHER" id="PTHR11945">
    <property type="entry name" value="MADS BOX PROTEIN"/>
    <property type="match status" value="1"/>
</dbReference>
<dbReference type="PROSITE" id="PS50066">
    <property type="entry name" value="MADS_BOX_2"/>
    <property type="match status" value="1"/>
</dbReference>
<dbReference type="GO" id="GO:0046983">
    <property type="term" value="F:protein dimerization activity"/>
    <property type="evidence" value="ECO:0007669"/>
    <property type="project" value="InterPro"/>
</dbReference>
<protein>
    <submittedName>
        <fullName evidence="8">(wild Malaysian banana) hypothetical protein</fullName>
    </submittedName>
</protein>
<dbReference type="OMA" id="VHYDIVE"/>